<gene>
    <name evidence="4" type="ORF">EV691_13720</name>
</gene>
<protein>
    <submittedName>
        <fullName evidence="4">ComF family protein</fullName>
    </submittedName>
</protein>
<dbReference type="SUPFAM" id="SSF53271">
    <property type="entry name" value="PRTase-like"/>
    <property type="match status" value="1"/>
</dbReference>
<dbReference type="Pfam" id="PF18912">
    <property type="entry name" value="DZR_2"/>
    <property type="match status" value="1"/>
</dbReference>
<feature type="domain" description="Phosphoribosyltransferase" evidence="2">
    <location>
        <begin position="147"/>
        <end position="248"/>
    </location>
</feature>
<dbReference type="AlphaFoldDB" id="A0A4R1P638"/>
<evidence type="ECO:0000259" key="2">
    <source>
        <dbReference type="Pfam" id="PF00156"/>
    </source>
</evidence>
<feature type="domain" description="Double zinc ribbon" evidence="3">
    <location>
        <begin position="27"/>
        <end position="75"/>
    </location>
</feature>
<sequence>MNGILGKRHALSTSLMKAVYNWLKSNQNCLLCDEPAETGLPLCTSCETELPWLGAHCAVCALPLPAAGLVCGACQTRPPAFARVEAPWRYAFPIDTLIARFKHQARWPLGRLLGELLERHLQHAFAEGLPRPDCLLPVPLAKGRLRRRGFNQAAMLARWLDGPLQLPVDEELLRRPQDTPAQQELDAAARRRNLRGAFALADPAALAGRHVALVDDVLTTGATAEALARLLRAAGAARVDVYCLARTPKPDGG</sequence>
<evidence type="ECO:0000313" key="4">
    <source>
        <dbReference type="EMBL" id="TCL21909.1"/>
    </source>
</evidence>
<organism evidence="4 5">
    <name type="scientific">Azotobacter chroococcum</name>
    <dbReference type="NCBI Taxonomy" id="353"/>
    <lineage>
        <taxon>Bacteria</taxon>
        <taxon>Pseudomonadati</taxon>
        <taxon>Pseudomonadota</taxon>
        <taxon>Gammaproteobacteria</taxon>
        <taxon>Pseudomonadales</taxon>
        <taxon>Pseudomonadaceae</taxon>
        <taxon>Azotobacter</taxon>
    </lineage>
</organism>
<reference evidence="4 5" key="1">
    <citation type="submission" date="2019-03" db="EMBL/GenBank/DDBJ databases">
        <title>Genomic Encyclopedia of Type Strains, Phase IV (KMG-IV): sequencing the most valuable type-strain genomes for metagenomic binning, comparative biology and taxonomic classification.</title>
        <authorList>
            <person name="Goeker M."/>
        </authorList>
    </citation>
    <scope>NUCLEOTIDE SEQUENCE [LARGE SCALE GENOMIC DNA]</scope>
    <source>
        <strain evidence="4 5">DSM 2286</strain>
    </source>
</reference>
<dbReference type="InterPro" id="IPR000836">
    <property type="entry name" value="PRTase_dom"/>
</dbReference>
<comment type="caution">
    <text evidence="4">The sequence shown here is derived from an EMBL/GenBank/DDBJ whole genome shotgun (WGS) entry which is preliminary data.</text>
</comment>
<comment type="similarity">
    <text evidence="1">Belongs to the ComF/GntX family.</text>
</comment>
<dbReference type="PANTHER" id="PTHR47505">
    <property type="entry name" value="DNA UTILIZATION PROTEIN YHGH"/>
    <property type="match status" value="1"/>
</dbReference>
<dbReference type="InterPro" id="IPR029057">
    <property type="entry name" value="PRTase-like"/>
</dbReference>
<name>A0A4R1P638_9GAMM</name>
<evidence type="ECO:0000256" key="1">
    <source>
        <dbReference type="ARBA" id="ARBA00008007"/>
    </source>
</evidence>
<dbReference type="Pfam" id="PF00156">
    <property type="entry name" value="Pribosyltran"/>
    <property type="match status" value="1"/>
</dbReference>
<dbReference type="PANTHER" id="PTHR47505:SF1">
    <property type="entry name" value="DNA UTILIZATION PROTEIN YHGH"/>
    <property type="match status" value="1"/>
</dbReference>
<dbReference type="EMBL" id="SMMU01000037">
    <property type="protein sequence ID" value="TCL21909.1"/>
    <property type="molecule type" value="Genomic_DNA"/>
</dbReference>
<proteinExistence type="inferred from homology"/>
<dbReference type="InterPro" id="IPR044005">
    <property type="entry name" value="DZR_2"/>
</dbReference>
<accession>A0A4R1P638</accession>
<dbReference type="CDD" id="cd06223">
    <property type="entry name" value="PRTases_typeI"/>
    <property type="match status" value="1"/>
</dbReference>
<dbReference type="Gene3D" id="3.40.50.2020">
    <property type="match status" value="1"/>
</dbReference>
<dbReference type="InterPro" id="IPR051910">
    <property type="entry name" value="ComF/GntX_DNA_util-trans"/>
</dbReference>
<evidence type="ECO:0000313" key="5">
    <source>
        <dbReference type="Proteomes" id="UP000295169"/>
    </source>
</evidence>
<evidence type="ECO:0000259" key="3">
    <source>
        <dbReference type="Pfam" id="PF18912"/>
    </source>
</evidence>
<dbReference type="Proteomes" id="UP000295169">
    <property type="component" value="Unassembled WGS sequence"/>
</dbReference>